<sequence>MSYFGLLKGYPLGDMEKGERNRLFVAEGLFQNIYVVSLKTGLNQVYPPKDPPVPRPTKVLIDDLHKFLLKTFEHTIYTPFYEFFVEFNDEVFGMDKATEREAALKYFKVLADHIITKVIRIFHVHGDNGDIKRVKNLPKMDLLQGQREALKSNLTNSPILLPYLEGNSAYFNSNEAKLAEPIRSFLEFEMVYKILLNLDDMYGFSSKAQKGNKALVNDDKSDSLGQKHNVTRQREDIKTEETERTSSTKSDLTERTPSPKKNLNERTLLSEEEALRYLIENVFSKKD</sequence>
<evidence type="ECO:0000313" key="3">
    <source>
        <dbReference type="Proteomes" id="UP000751614"/>
    </source>
</evidence>
<gene>
    <name evidence="2" type="ORF">FGG15_16050</name>
</gene>
<feature type="region of interest" description="Disordered" evidence="1">
    <location>
        <begin position="214"/>
        <end position="267"/>
    </location>
</feature>
<feature type="compositionally biased region" description="Polar residues" evidence="1">
    <location>
        <begin position="255"/>
        <end position="267"/>
    </location>
</feature>
<name>A0ABY2WLG5_9FLAO</name>
<reference evidence="2 3" key="1">
    <citation type="submission" date="2019-05" db="EMBL/GenBank/DDBJ databases">
        <title>Flagellimonas sp. AsT0115, sp. nov., isolated from a marine red algae, Asparagopsis taxiformis.</title>
        <authorList>
            <person name="Kim J."/>
            <person name="Jeong S.E."/>
            <person name="Jeon C.O."/>
        </authorList>
    </citation>
    <scope>NUCLEOTIDE SEQUENCE [LARGE SCALE GENOMIC DNA]</scope>
    <source>
        <strain evidence="2 3">AsT0115</strain>
    </source>
</reference>
<dbReference type="Proteomes" id="UP000751614">
    <property type="component" value="Unassembled WGS sequence"/>
</dbReference>
<comment type="caution">
    <text evidence="2">The sequence shown here is derived from an EMBL/GenBank/DDBJ whole genome shotgun (WGS) entry which is preliminary data.</text>
</comment>
<evidence type="ECO:0000313" key="2">
    <source>
        <dbReference type="EMBL" id="TMU55675.1"/>
    </source>
</evidence>
<dbReference type="RefSeq" id="WP_138838067.1">
    <property type="nucleotide sequence ID" value="NZ_VCNI01000002.1"/>
</dbReference>
<evidence type="ECO:0008006" key="4">
    <source>
        <dbReference type="Google" id="ProtNLM"/>
    </source>
</evidence>
<accession>A0ABY2WLG5</accession>
<protein>
    <recommendedName>
        <fullName evidence="4">PX domain-containing protein</fullName>
    </recommendedName>
</protein>
<feature type="compositionally biased region" description="Basic and acidic residues" evidence="1">
    <location>
        <begin position="232"/>
        <end position="254"/>
    </location>
</feature>
<proteinExistence type="predicted"/>
<evidence type="ECO:0000256" key="1">
    <source>
        <dbReference type="SAM" id="MobiDB-lite"/>
    </source>
</evidence>
<dbReference type="EMBL" id="VCNI01000002">
    <property type="protein sequence ID" value="TMU55675.1"/>
    <property type="molecule type" value="Genomic_DNA"/>
</dbReference>
<organism evidence="2 3">
    <name type="scientific">Flagellimonas algicola</name>
    <dbReference type="NCBI Taxonomy" id="2583815"/>
    <lineage>
        <taxon>Bacteria</taxon>
        <taxon>Pseudomonadati</taxon>
        <taxon>Bacteroidota</taxon>
        <taxon>Flavobacteriia</taxon>
        <taxon>Flavobacteriales</taxon>
        <taxon>Flavobacteriaceae</taxon>
        <taxon>Flagellimonas</taxon>
    </lineage>
</organism>
<keyword evidence="3" id="KW-1185">Reference proteome</keyword>